<sequence>MGGSRTYHLKKRYGITAADADAMLAAQGGLCAICGVAAAEHVDHDHDTGGVRELLCFNCNGGLGQFKDDPEVLRVAADYVERHRALLRSVNNRPEAGKASGQRRPGVARDRRCSHGFARWKAMHVGD</sequence>
<keyword evidence="2" id="KW-0378">Hydrolase</keyword>
<dbReference type="EMBL" id="FRDM01000003">
    <property type="protein sequence ID" value="SHN58944.1"/>
    <property type="molecule type" value="Genomic_DNA"/>
</dbReference>
<reference evidence="2 3" key="1">
    <citation type="submission" date="2016-12" db="EMBL/GenBank/DDBJ databases">
        <authorList>
            <person name="Song W.-J."/>
            <person name="Kurnit D.M."/>
        </authorList>
    </citation>
    <scope>NUCLEOTIDE SEQUENCE [LARGE SCALE GENOMIC DNA]</scope>
    <source>
        <strain evidence="2 3">DSM 43162</strain>
    </source>
</reference>
<feature type="region of interest" description="Disordered" evidence="1">
    <location>
        <begin position="90"/>
        <end position="110"/>
    </location>
</feature>
<dbReference type="InterPro" id="IPR044925">
    <property type="entry name" value="His-Me_finger_sf"/>
</dbReference>
<name>A0A1M7SKG4_9ACTN</name>
<gene>
    <name evidence="2" type="ORF">SAMN05660350_00826</name>
</gene>
<dbReference type="Pfam" id="PF02945">
    <property type="entry name" value="Endonuclease_7"/>
    <property type="match status" value="1"/>
</dbReference>
<dbReference type="InterPro" id="IPR004211">
    <property type="entry name" value="Endonuclease_7"/>
</dbReference>
<accession>A0A1M7SKG4</accession>
<keyword evidence="2" id="KW-0255">Endonuclease</keyword>
<dbReference type="AlphaFoldDB" id="A0A1M7SKG4"/>
<dbReference type="InterPro" id="IPR038563">
    <property type="entry name" value="Endonuclease_7_sf"/>
</dbReference>
<dbReference type="SUPFAM" id="SSF54060">
    <property type="entry name" value="His-Me finger endonucleases"/>
    <property type="match status" value="1"/>
</dbReference>
<evidence type="ECO:0000256" key="1">
    <source>
        <dbReference type="SAM" id="MobiDB-lite"/>
    </source>
</evidence>
<keyword evidence="2" id="KW-0540">Nuclease</keyword>
<dbReference type="Gene3D" id="3.40.1800.10">
    <property type="entry name" value="His-Me finger endonucleases"/>
    <property type="match status" value="1"/>
</dbReference>
<proteinExistence type="predicted"/>
<evidence type="ECO:0000313" key="3">
    <source>
        <dbReference type="Proteomes" id="UP000184428"/>
    </source>
</evidence>
<evidence type="ECO:0000313" key="2">
    <source>
        <dbReference type="EMBL" id="SHN58944.1"/>
    </source>
</evidence>
<dbReference type="Proteomes" id="UP000184428">
    <property type="component" value="Unassembled WGS sequence"/>
</dbReference>
<dbReference type="RefSeq" id="WP_072913878.1">
    <property type="nucleotide sequence ID" value="NZ_FRDM01000003.1"/>
</dbReference>
<dbReference type="GO" id="GO:0004519">
    <property type="term" value="F:endonuclease activity"/>
    <property type="evidence" value="ECO:0007669"/>
    <property type="project" value="UniProtKB-KW"/>
</dbReference>
<organism evidence="2 3">
    <name type="scientific">Geodermatophilus obscurus</name>
    <dbReference type="NCBI Taxonomy" id="1861"/>
    <lineage>
        <taxon>Bacteria</taxon>
        <taxon>Bacillati</taxon>
        <taxon>Actinomycetota</taxon>
        <taxon>Actinomycetes</taxon>
        <taxon>Geodermatophilales</taxon>
        <taxon>Geodermatophilaceae</taxon>
        <taxon>Geodermatophilus</taxon>
    </lineage>
</organism>
<protein>
    <submittedName>
        <fullName evidence="2">Recombination endonuclease VII</fullName>
    </submittedName>
</protein>